<keyword evidence="1" id="KW-1133">Transmembrane helix</keyword>
<comment type="caution">
    <text evidence="2">The sequence shown here is derived from an EMBL/GenBank/DDBJ whole genome shotgun (WGS) entry which is preliminary data.</text>
</comment>
<evidence type="ECO:0000313" key="3">
    <source>
        <dbReference type="Proteomes" id="UP001318321"/>
    </source>
</evidence>
<dbReference type="EMBL" id="JAAQTO010000018">
    <property type="protein sequence ID" value="NIC05281.1"/>
    <property type="molecule type" value="Genomic_DNA"/>
</dbReference>
<dbReference type="RefSeq" id="WP_167112698.1">
    <property type="nucleotide sequence ID" value="NZ_JAAQTO010000018.1"/>
</dbReference>
<organism evidence="2 3">
    <name type="scientific">Billgrantia bachuensis</name>
    <dbReference type="NCBI Taxonomy" id="2717286"/>
    <lineage>
        <taxon>Bacteria</taxon>
        <taxon>Pseudomonadati</taxon>
        <taxon>Pseudomonadota</taxon>
        <taxon>Gammaproteobacteria</taxon>
        <taxon>Oceanospirillales</taxon>
        <taxon>Halomonadaceae</taxon>
        <taxon>Billgrantia</taxon>
    </lineage>
</organism>
<reference evidence="2 3" key="1">
    <citation type="submission" date="2020-03" db="EMBL/GenBank/DDBJ databases">
        <title>Identification of Halomonas strains.</title>
        <authorList>
            <person name="Xiao Z."/>
            <person name="Dong F."/>
            <person name="Wang Z."/>
            <person name="Zhao J.-Y."/>
        </authorList>
    </citation>
    <scope>NUCLEOTIDE SEQUENCE [LARGE SCALE GENOMIC DNA]</scope>
    <source>
        <strain evidence="2 3">DX6</strain>
    </source>
</reference>
<evidence type="ECO:0000313" key="2">
    <source>
        <dbReference type="EMBL" id="NIC05281.1"/>
    </source>
</evidence>
<sequence length="197" mass="20868">MKSFEVVQMFKDSIAITKEKGVEHVPIESLEAYADELQELVDKTSGDVPAGEAAMEEYRAKLSAWVASSQHQHDERMELRREVTTTGQAALKSALLINGGAAVALLAFIGRIWGSEESQHTLEVLSGALLSFVFGVLSAAVAAGATYISQAGYADAFGSISWRVGVVGQVAAVIFVIGAYVLFTRGSLVAFKAIGLG</sequence>
<gene>
    <name evidence="2" type="ORF">HBJ55_07575</name>
</gene>
<dbReference type="Proteomes" id="UP001318321">
    <property type="component" value="Unassembled WGS sequence"/>
</dbReference>
<keyword evidence="1" id="KW-0472">Membrane</keyword>
<keyword evidence="3" id="KW-1185">Reference proteome</keyword>
<proteinExistence type="predicted"/>
<accession>A0ABX0PRS4</accession>
<feature type="transmembrane region" description="Helical" evidence="1">
    <location>
        <begin position="89"/>
        <end position="113"/>
    </location>
</feature>
<protein>
    <submittedName>
        <fullName evidence="2">Uncharacterized protein</fullName>
    </submittedName>
</protein>
<evidence type="ECO:0000256" key="1">
    <source>
        <dbReference type="SAM" id="Phobius"/>
    </source>
</evidence>
<feature type="transmembrane region" description="Helical" evidence="1">
    <location>
        <begin position="125"/>
        <end position="148"/>
    </location>
</feature>
<feature type="transmembrane region" description="Helical" evidence="1">
    <location>
        <begin position="160"/>
        <end position="183"/>
    </location>
</feature>
<keyword evidence="1" id="KW-0812">Transmembrane</keyword>
<name>A0ABX0PRS4_9GAMM</name>